<evidence type="ECO:0000313" key="3">
    <source>
        <dbReference type="Proteomes" id="UP000635245"/>
    </source>
</evidence>
<dbReference type="AlphaFoldDB" id="A0A934V7S2"/>
<dbReference type="InterPro" id="IPR013154">
    <property type="entry name" value="ADH-like_N"/>
</dbReference>
<dbReference type="PANTHER" id="PTHR43677:SF1">
    <property type="entry name" value="ACRYLYL-COA REDUCTASE ACUI-RELATED"/>
    <property type="match status" value="1"/>
</dbReference>
<protein>
    <submittedName>
        <fullName evidence="2">Zinc-binding alcohol dehydrogenase family protein</fullName>
    </submittedName>
</protein>
<feature type="domain" description="Enoyl reductase (ER)" evidence="1">
    <location>
        <begin position="28"/>
        <end position="364"/>
    </location>
</feature>
<dbReference type="InterPro" id="IPR051397">
    <property type="entry name" value="Zn-ADH-like_protein"/>
</dbReference>
<evidence type="ECO:0000313" key="2">
    <source>
        <dbReference type="EMBL" id="MBK1787989.1"/>
    </source>
</evidence>
<dbReference type="InterPro" id="IPR013149">
    <property type="entry name" value="ADH-like_C"/>
</dbReference>
<dbReference type="GO" id="GO:0043957">
    <property type="term" value="F:acryloyl-CoA reductase (NADPH) activity"/>
    <property type="evidence" value="ECO:0007669"/>
    <property type="project" value="TreeGrafter"/>
</dbReference>
<comment type="caution">
    <text evidence="2">The sequence shown here is derived from an EMBL/GenBank/DDBJ whole genome shotgun (WGS) entry which is preliminary data.</text>
</comment>
<name>A0A934V7S2_9PSEU</name>
<gene>
    <name evidence="2" type="ORF">JHE00_26965</name>
</gene>
<reference evidence="2" key="1">
    <citation type="submission" date="2020-12" db="EMBL/GenBank/DDBJ databases">
        <title>Prauserella sp. ASG 168, a novel actinomycete isolated from cave rock.</title>
        <authorList>
            <person name="Suriyachadkun C."/>
        </authorList>
    </citation>
    <scope>NUCLEOTIDE SEQUENCE</scope>
    <source>
        <strain evidence="2">ASG 168</strain>
    </source>
</reference>
<dbReference type="InterPro" id="IPR036291">
    <property type="entry name" value="NAD(P)-bd_dom_sf"/>
</dbReference>
<accession>A0A934V7S2</accession>
<dbReference type="RefSeq" id="WP_200323246.1">
    <property type="nucleotide sequence ID" value="NZ_JAENJH010000008.1"/>
</dbReference>
<dbReference type="SMART" id="SM00829">
    <property type="entry name" value="PKS_ER"/>
    <property type="match status" value="1"/>
</dbReference>
<dbReference type="CDD" id="cd05188">
    <property type="entry name" value="MDR"/>
    <property type="match status" value="1"/>
</dbReference>
<organism evidence="2 3">
    <name type="scientific">Prauserella cavernicola</name>
    <dbReference type="NCBI Taxonomy" id="2800127"/>
    <lineage>
        <taxon>Bacteria</taxon>
        <taxon>Bacillati</taxon>
        <taxon>Actinomycetota</taxon>
        <taxon>Actinomycetes</taxon>
        <taxon>Pseudonocardiales</taxon>
        <taxon>Pseudonocardiaceae</taxon>
        <taxon>Prauserella</taxon>
    </lineage>
</organism>
<proteinExistence type="predicted"/>
<evidence type="ECO:0000259" key="1">
    <source>
        <dbReference type="SMART" id="SM00829"/>
    </source>
</evidence>
<dbReference type="EMBL" id="JAENJH010000008">
    <property type="protein sequence ID" value="MBK1787989.1"/>
    <property type="molecule type" value="Genomic_DNA"/>
</dbReference>
<sequence length="373" mass="39899">MKVLLCDEKTGERSPAHWAGSATHTLRGLPLRFGLAEVADTAFDAAADHNREYVLVRVLGFSLNYRDLSLLMGEQSGVLHDRSRGIGSDFVGEVVATGHAVPGLEIGDRVIPNMVWPPRPADAVSAGVLTNNASRELQRIHHSRLVPVPDAVSTANAAAFSVGAQTAYAMVRRARITHGSTVLVTAATSATSLFTISAAGNRGATVYGVSRSARGHDRLRELGVRRVFDSSSAEDLKDLSGLARASRGFDAVIDPYFDSYLVTGMRLLGFGGRYVTCRLMGGPNERPELDLPAAEAMRMFTSMVAKNASIHGQCLGERSDLERALTDHADGGLDVVLDSVHTGGQLESFIHRSFSADRLGKVVYLFGDQGGKP</sequence>
<dbReference type="Pfam" id="PF00107">
    <property type="entry name" value="ADH_zinc_N"/>
    <property type="match status" value="1"/>
</dbReference>
<dbReference type="Gene3D" id="3.90.180.10">
    <property type="entry name" value="Medium-chain alcohol dehydrogenases, catalytic domain"/>
    <property type="match status" value="1"/>
</dbReference>
<dbReference type="Proteomes" id="UP000635245">
    <property type="component" value="Unassembled WGS sequence"/>
</dbReference>
<dbReference type="InterPro" id="IPR011032">
    <property type="entry name" value="GroES-like_sf"/>
</dbReference>
<dbReference type="PANTHER" id="PTHR43677">
    <property type="entry name" value="SHORT-CHAIN DEHYDROGENASE/REDUCTASE"/>
    <property type="match status" value="1"/>
</dbReference>
<dbReference type="SUPFAM" id="SSF50129">
    <property type="entry name" value="GroES-like"/>
    <property type="match status" value="1"/>
</dbReference>
<dbReference type="Gene3D" id="3.40.50.720">
    <property type="entry name" value="NAD(P)-binding Rossmann-like Domain"/>
    <property type="match status" value="1"/>
</dbReference>
<keyword evidence="3" id="KW-1185">Reference proteome</keyword>
<dbReference type="InterPro" id="IPR020843">
    <property type="entry name" value="ER"/>
</dbReference>
<dbReference type="SUPFAM" id="SSF51735">
    <property type="entry name" value="NAD(P)-binding Rossmann-fold domains"/>
    <property type="match status" value="1"/>
</dbReference>
<dbReference type="Pfam" id="PF08240">
    <property type="entry name" value="ADH_N"/>
    <property type="match status" value="1"/>
</dbReference>